<reference evidence="1" key="1">
    <citation type="submission" date="2021-02" db="EMBL/GenBank/DDBJ databases">
        <authorList>
            <person name="Dougan E. K."/>
            <person name="Rhodes N."/>
            <person name="Thang M."/>
            <person name="Chan C."/>
        </authorList>
    </citation>
    <scope>NUCLEOTIDE SEQUENCE</scope>
</reference>
<proteinExistence type="predicted"/>
<evidence type="ECO:0000313" key="1">
    <source>
        <dbReference type="EMBL" id="CAE7038406.1"/>
    </source>
</evidence>
<protein>
    <submittedName>
        <fullName evidence="1">Uncharacterized protein</fullName>
    </submittedName>
</protein>
<gene>
    <name evidence="1" type="ORF">SNAT2548_LOCUS4593</name>
</gene>
<keyword evidence="2" id="KW-1185">Reference proteome</keyword>
<name>A0A812IH41_9DINO</name>
<dbReference type="Proteomes" id="UP000604046">
    <property type="component" value="Unassembled WGS sequence"/>
</dbReference>
<dbReference type="AlphaFoldDB" id="A0A812IH41"/>
<sequence length="85" mass="9265">MRLHTAARQQHPDLSGGRCWPDAPSRDLWRLLPLGDWTGFIGCLCAARDLAVGGVSSGAFHPVYHLQSPLAICLQAVEKTEKKGQ</sequence>
<comment type="caution">
    <text evidence="1">The sequence shown here is derived from an EMBL/GenBank/DDBJ whole genome shotgun (WGS) entry which is preliminary data.</text>
</comment>
<evidence type="ECO:0000313" key="2">
    <source>
        <dbReference type="Proteomes" id="UP000604046"/>
    </source>
</evidence>
<accession>A0A812IH41</accession>
<dbReference type="EMBL" id="CAJNDS010000285">
    <property type="protein sequence ID" value="CAE7038406.1"/>
    <property type="molecule type" value="Genomic_DNA"/>
</dbReference>
<organism evidence="1 2">
    <name type="scientific">Symbiodinium natans</name>
    <dbReference type="NCBI Taxonomy" id="878477"/>
    <lineage>
        <taxon>Eukaryota</taxon>
        <taxon>Sar</taxon>
        <taxon>Alveolata</taxon>
        <taxon>Dinophyceae</taxon>
        <taxon>Suessiales</taxon>
        <taxon>Symbiodiniaceae</taxon>
        <taxon>Symbiodinium</taxon>
    </lineage>
</organism>